<dbReference type="AlphaFoldDB" id="A0A0A5HSM8"/>
<sequence length="87" mass="10390">MVELRESTLEVSVGKKEKHIRGKGKVESKHSVHEHIEQGILTLEERMTELDQKLWEAEDVELLQQLYKEKEDLEKEWEKLYDQLEDA</sequence>
<proteinExistence type="predicted"/>
<dbReference type="STRING" id="1385512.N784_04510"/>
<comment type="caution">
    <text evidence="2">The sequence shown here is derived from an EMBL/GenBank/DDBJ whole genome shotgun (WGS) entry which is preliminary data.</text>
</comment>
<keyword evidence="1" id="KW-0175">Coiled coil</keyword>
<evidence type="ECO:0000256" key="1">
    <source>
        <dbReference type="SAM" id="Coils"/>
    </source>
</evidence>
<feature type="coiled-coil region" evidence="1">
    <location>
        <begin position="40"/>
        <end position="87"/>
    </location>
</feature>
<evidence type="ECO:0000313" key="3">
    <source>
        <dbReference type="Proteomes" id="UP000030401"/>
    </source>
</evidence>
<dbReference type="EMBL" id="AVPG01000012">
    <property type="protein sequence ID" value="KGX86647.1"/>
    <property type="molecule type" value="Genomic_DNA"/>
</dbReference>
<organism evidence="2 3">
    <name type="scientific">Pontibacillus litoralis JSM 072002</name>
    <dbReference type="NCBI Taxonomy" id="1385512"/>
    <lineage>
        <taxon>Bacteria</taxon>
        <taxon>Bacillati</taxon>
        <taxon>Bacillota</taxon>
        <taxon>Bacilli</taxon>
        <taxon>Bacillales</taxon>
        <taxon>Bacillaceae</taxon>
        <taxon>Pontibacillus</taxon>
    </lineage>
</organism>
<accession>A0A0A5HSM8</accession>
<evidence type="ECO:0000313" key="2">
    <source>
        <dbReference type="EMBL" id="KGX86647.1"/>
    </source>
</evidence>
<protein>
    <submittedName>
        <fullName evidence="2">Uncharacterized protein</fullName>
    </submittedName>
</protein>
<dbReference type="RefSeq" id="WP_036834375.1">
    <property type="nucleotide sequence ID" value="NZ_AVPG01000012.1"/>
</dbReference>
<gene>
    <name evidence="2" type="ORF">N784_04510</name>
</gene>
<reference evidence="2 3" key="1">
    <citation type="submission" date="2013-08" db="EMBL/GenBank/DDBJ databases">
        <authorList>
            <person name="Huang J."/>
            <person name="Wang G."/>
        </authorList>
    </citation>
    <scope>NUCLEOTIDE SEQUENCE [LARGE SCALE GENOMIC DNA]</scope>
    <source>
        <strain evidence="2 3">JSM 072002</strain>
    </source>
</reference>
<name>A0A0A5HSM8_9BACI</name>
<keyword evidence="3" id="KW-1185">Reference proteome</keyword>
<dbReference type="Proteomes" id="UP000030401">
    <property type="component" value="Unassembled WGS sequence"/>
</dbReference>